<feature type="domain" description="Acyltransferase 3" evidence="3">
    <location>
        <begin position="43"/>
        <end position="395"/>
    </location>
</feature>
<proteinExistence type="predicted"/>
<dbReference type="Pfam" id="PF01757">
    <property type="entry name" value="Acyl_transf_3"/>
    <property type="match status" value="1"/>
</dbReference>
<protein>
    <submittedName>
        <fullName evidence="4">Acyltransferase</fullName>
    </submittedName>
</protein>
<feature type="compositionally biased region" description="Low complexity" evidence="1">
    <location>
        <begin position="13"/>
        <end position="23"/>
    </location>
</feature>
<feature type="transmembrane region" description="Helical" evidence="2">
    <location>
        <begin position="44"/>
        <end position="63"/>
    </location>
</feature>
<organism evidence="4 5">
    <name type="scientific">Isoptericola peretonis</name>
    <dbReference type="NCBI Taxonomy" id="2918523"/>
    <lineage>
        <taxon>Bacteria</taxon>
        <taxon>Bacillati</taxon>
        <taxon>Actinomycetota</taxon>
        <taxon>Actinomycetes</taxon>
        <taxon>Micrococcales</taxon>
        <taxon>Promicromonosporaceae</taxon>
        <taxon>Isoptericola</taxon>
    </lineage>
</organism>
<accession>A0ABT0J6K6</accession>
<feature type="transmembrane region" description="Helical" evidence="2">
    <location>
        <begin position="83"/>
        <end position="107"/>
    </location>
</feature>
<dbReference type="InterPro" id="IPR002656">
    <property type="entry name" value="Acyl_transf_3_dom"/>
</dbReference>
<feature type="transmembrane region" description="Helical" evidence="2">
    <location>
        <begin position="221"/>
        <end position="242"/>
    </location>
</feature>
<comment type="caution">
    <text evidence="4">The sequence shown here is derived from an EMBL/GenBank/DDBJ whole genome shotgun (WGS) entry which is preliminary data.</text>
</comment>
<feature type="transmembrane region" description="Helical" evidence="2">
    <location>
        <begin position="304"/>
        <end position="324"/>
    </location>
</feature>
<keyword evidence="4" id="KW-0012">Acyltransferase</keyword>
<keyword evidence="5" id="KW-1185">Reference proteome</keyword>
<dbReference type="EMBL" id="JALQCY010000004">
    <property type="protein sequence ID" value="MCK9795039.1"/>
    <property type="molecule type" value="Genomic_DNA"/>
</dbReference>
<feature type="transmembrane region" description="Helical" evidence="2">
    <location>
        <begin position="191"/>
        <end position="209"/>
    </location>
</feature>
<feature type="transmembrane region" description="Helical" evidence="2">
    <location>
        <begin position="384"/>
        <end position="401"/>
    </location>
</feature>
<feature type="region of interest" description="Disordered" evidence="1">
    <location>
        <begin position="1"/>
        <end position="39"/>
    </location>
</feature>
<feature type="transmembrane region" description="Helical" evidence="2">
    <location>
        <begin position="164"/>
        <end position="184"/>
    </location>
</feature>
<evidence type="ECO:0000256" key="2">
    <source>
        <dbReference type="SAM" id="Phobius"/>
    </source>
</evidence>
<name>A0ABT0J6K6_9MICO</name>
<evidence type="ECO:0000256" key="1">
    <source>
        <dbReference type="SAM" id="MobiDB-lite"/>
    </source>
</evidence>
<keyword evidence="2" id="KW-1133">Transmembrane helix</keyword>
<feature type="transmembrane region" description="Helical" evidence="2">
    <location>
        <begin position="262"/>
        <end position="284"/>
    </location>
</feature>
<dbReference type="GO" id="GO:0016746">
    <property type="term" value="F:acyltransferase activity"/>
    <property type="evidence" value="ECO:0007669"/>
    <property type="project" value="UniProtKB-KW"/>
</dbReference>
<evidence type="ECO:0000313" key="4">
    <source>
        <dbReference type="EMBL" id="MCK9795039.1"/>
    </source>
</evidence>
<evidence type="ECO:0000259" key="3">
    <source>
        <dbReference type="Pfam" id="PF01757"/>
    </source>
</evidence>
<dbReference type="Proteomes" id="UP001651050">
    <property type="component" value="Unassembled WGS sequence"/>
</dbReference>
<dbReference type="RefSeq" id="WP_416344890.1">
    <property type="nucleotide sequence ID" value="NZ_JALQCY010000004.1"/>
</dbReference>
<feature type="transmembrane region" description="Helical" evidence="2">
    <location>
        <begin position="128"/>
        <end position="152"/>
    </location>
</feature>
<gene>
    <name evidence="4" type="ORF">M1843_14905</name>
</gene>
<feature type="transmembrane region" description="Helical" evidence="2">
    <location>
        <begin position="345"/>
        <end position="364"/>
    </location>
</feature>
<evidence type="ECO:0000313" key="5">
    <source>
        <dbReference type="Proteomes" id="UP001651050"/>
    </source>
</evidence>
<sequence length="410" mass="42851">MAVIDAPAPPVRRAPSPAVARPPVARPGPVAPAANGPRSARDPFVDVVRAVGTVGVVLLHWLMAEASWDGRTLLVGNALGHGAGWLVTWLQPLALLFFAAGASAGYQGGAVAAGGRRWAGVVGSRLRAVVRPVLAFAGAWVLAVAGLLALGVPDGAVWRMVRMAPQLLWFLAVWVVLMALTPLLRAAWQRWRWGALGVAVALPLALDALRFGLPGEATGTLSWATVVLAWAAPYLAGVAYAARRSAPHRPATEHAGGRTARLLLAVGAATAVAATAVLVALGPYPPSLIGMPGDEISNLGPPTAPVVAHAMAQVCLVLLFRAALVRRAATCTGRQVVGALARRSMTVYLWHLTAMFAVVGAALLGLGQELPAAWSADWWASRPVWFAAFVLVLLGLVRVFGRFEDRRPTS</sequence>
<keyword evidence="2" id="KW-0812">Transmembrane</keyword>
<keyword evidence="2" id="KW-0472">Membrane</keyword>
<keyword evidence="4" id="KW-0808">Transferase</keyword>
<reference evidence="4 5" key="1">
    <citation type="submission" date="2022-02" db="EMBL/GenBank/DDBJ databases">
        <title>The car tank lid bacteriome: a reservoir of bacteria with potential in bioremediation of fuel.</title>
        <authorList>
            <person name="Vidal-Verdu A."/>
            <person name="Gomez-Martinez D."/>
            <person name="Latorre-Perez A."/>
            <person name="Pereto J."/>
            <person name="Porcar M."/>
        </authorList>
    </citation>
    <scope>NUCLEOTIDE SEQUENCE [LARGE SCALE GENOMIC DNA]</scope>
    <source>
        <strain evidence="4 5">4D.3</strain>
    </source>
</reference>